<feature type="transmembrane region" description="Helical" evidence="1">
    <location>
        <begin position="103"/>
        <end position="127"/>
    </location>
</feature>
<keyword evidence="1" id="KW-1133">Transmembrane helix</keyword>
<dbReference type="Proteomes" id="UP001235840">
    <property type="component" value="Unassembled WGS sequence"/>
</dbReference>
<reference evidence="2 3" key="1">
    <citation type="submission" date="2023-07" db="EMBL/GenBank/DDBJ databases">
        <title>Genomic Encyclopedia of Type Strains, Phase IV (KMG-IV): sequencing the most valuable type-strain genomes for metagenomic binning, comparative biology and taxonomic classification.</title>
        <authorList>
            <person name="Goeker M."/>
        </authorList>
    </citation>
    <scope>NUCLEOTIDE SEQUENCE [LARGE SCALE GENOMIC DNA]</scope>
    <source>
        <strain evidence="2 3">DSM 12751</strain>
    </source>
</reference>
<keyword evidence="3" id="KW-1185">Reference proteome</keyword>
<evidence type="ECO:0000256" key="1">
    <source>
        <dbReference type="SAM" id="Phobius"/>
    </source>
</evidence>
<keyword evidence="1" id="KW-0472">Membrane</keyword>
<feature type="transmembrane region" description="Helical" evidence="1">
    <location>
        <begin position="217"/>
        <end position="240"/>
    </location>
</feature>
<sequence>MSFQSTSLLSVVKRQYFYKLKAYIGVFGALMIVQIVGLLFSIGGGGMSGMSSGGISLSIGFYSGDIMILFTMIWAVMISITITTKAYRNSDFTFVTTRFSRNLANMAFLLTVGSVGGVTAMLSGVLLKSIAFYTLGSENVTIQHVSLVEFFIGIVATILYVILFCAIGYFIGTLVQLSKALVVFVPVLILGIITVRVDPRSGDTIMIYTSQFFGGETSLLIFLSKIICTVSVLFICSVLLSNRLEARK</sequence>
<proteinExistence type="predicted"/>
<gene>
    <name evidence="2" type="ORF">J2S11_001447</name>
</gene>
<dbReference type="EMBL" id="JAUSTY010000005">
    <property type="protein sequence ID" value="MDQ0165546.1"/>
    <property type="molecule type" value="Genomic_DNA"/>
</dbReference>
<accession>A0ABT9VX32</accession>
<feature type="transmembrane region" description="Helical" evidence="1">
    <location>
        <begin position="62"/>
        <end position="82"/>
    </location>
</feature>
<comment type="caution">
    <text evidence="2">The sequence shown here is derived from an EMBL/GenBank/DDBJ whole genome shotgun (WGS) entry which is preliminary data.</text>
</comment>
<organism evidence="2 3">
    <name type="scientific">Caldalkalibacillus horti</name>
    <dbReference type="NCBI Taxonomy" id="77523"/>
    <lineage>
        <taxon>Bacteria</taxon>
        <taxon>Bacillati</taxon>
        <taxon>Bacillota</taxon>
        <taxon>Bacilli</taxon>
        <taxon>Bacillales</taxon>
        <taxon>Bacillaceae</taxon>
        <taxon>Caldalkalibacillus</taxon>
    </lineage>
</organism>
<feature type="transmembrane region" description="Helical" evidence="1">
    <location>
        <begin position="147"/>
        <end position="171"/>
    </location>
</feature>
<keyword evidence="1" id="KW-0812">Transmembrane</keyword>
<evidence type="ECO:0000313" key="2">
    <source>
        <dbReference type="EMBL" id="MDQ0165546.1"/>
    </source>
</evidence>
<name>A0ABT9VX32_9BACI</name>
<feature type="transmembrane region" description="Helical" evidence="1">
    <location>
        <begin position="180"/>
        <end position="197"/>
    </location>
</feature>
<evidence type="ECO:0008006" key="4">
    <source>
        <dbReference type="Google" id="ProtNLM"/>
    </source>
</evidence>
<feature type="transmembrane region" description="Helical" evidence="1">
    <location>
        <begin position="20"/>
        <end position="42"/>
    </location>
</feature>
<protein>
    <recommendedName>
        <fullName evidence="4">ABC transporter permease</fullName>
    </recommendedName>
</protein>
<evidence type="ECO:0000313" key="3">
    <source>
        <dbReference type="Proteomes" id="UP001235840"/>
    </source>
</evidence>